<proteinExistence type="predicted"/>
<evidence type="ECO:0000313" key="1">
    <source>
        <dbReference type="EMBL" id="KAI3740335.1"/>
    </source>
</evidence>
<dbReference type="EMBL" id="CM042013">
    <property type="protein sequence ID" value="KAI3740335.1"/>
    <property type="molecule type" value="Genomic_DNA"/>
</dbReference>
<name>A0ACB9D1F9_CICIN</name>
<keyword evidence="2" id="KW-1185">Reference proteome</keyword>
<reference evidence="2" key="1">
    <citation type="journal article" date="2022" name="Mol. Ecol. Resour.">
        <title>The genomes of chicory, endive, great burdock and yacon provide insights into Asteraceae palaeo-polyploidization history and plant inulin production.</title>
        <authorList>
            <person name="Fan W."/>
            <person name="Wang S."/>
            <person name="Wang H."/>
            <person name="Wang A."/>
            <person name="Jiang F."/>
            <person name="Liu H."/>
            <person name="Zhao H."/>
            <person name="Xu D."/>
            <person name="Zhang Y."/>
        </authorList>
    </citation>
    <scope>NUCLEOTIDE SEQUENCE [LARGE SCALE GENOMIC DNA]</scope>
    <source>
        <strain evidence="2">cv. Punajuju</strain>
    </source>
</reference>
<organism evidence="1 2">
    <name type="scientific">Cichorium intybus</name>
    <name type="common">Chicory</name>
    <dbReference type="NCBI Taxonomy" id="13427"/>
    <lineage>
        <taxon>Eukaryota</taxon>
        <taxon>Viridiplantae</taxon>
        <taxon>Streptophyta</taxon>
        <taxon>Embryophyta</taxon>
        <taxon>Tracheophyta</taxon>
        <taxon>Spermatophyta</taxon>
        <taxon>Magnoliopsida</taxon>
        <taxon>eudicotyledons</taxon>
        <taxon>Gunneridae</taxon>
        <taxon>Pentapetalae</taxon>
        <taxon>asterids</taxon>
        <taxon>campanulids</taxon>
        <taxon>Asterales</taxon>
        <taxon>Asteraceae</taxon>
        <taxon>Cichorioideae</taxon>
        <taxon>Cichorieae</taxon>
        <taxon>Cichoriinae</taxon>
        <taxon>Cichorium</taxon>
    </lineage>
</organism>
<protein>
    <submittedName>
        <fullName evidence="1">Uncharacterized protein</fullName>
    </submittedName>
</protein>
<evidence type="ECO:0000313" key="2">
    <source>
        <dbReference type="Proteomes" id="UP001055811"/>
    </source>
</evidence>
<sequence length="166" mass="17626">MKKLHQNFEHVDDKDKKISPILESAADLHDDDGPDGSDMAMIALGMCWIPGILMTMENEWAAVGSMVIDVVGGIVGGATSSVREGAHPTVLIDASSKGDGNEGSIVDPHMSFLSNIGESPNSHSFLDDSKTMGCWRDAPGTFCHVIIGDAVNTATPSPRHSHHCAF</sequence>
<gene>
    <name evidence="1" type="ORF">L2E82_30763</name>
</gene>
<dbReference type="Proteomes" id="UP001055811">
    <property type="component" value="Linkage Group LG05"/>
</dbReference>
<reference evidence="1 2" key="2">
    <citation type="journal article" date="2022" name="Mol. Ecol. Resour.">
        <title>The genomes of chicory, endive, great burdock and yacon provide insights into Asteraceae paleo-polyploidization history and plant inulin production.</title>
        <authorList>
            <person name="Fan W."/>
            <person name="Wang S."/>
            <person name="Wang H."/>
            <person name="Wang A."/>
            <person name="Jiang F."/>
            <person name="Liu H."/>
            <person name="Zhao H."/>
            <person name="Xu D."/>
            <person name="Zhang Y."/>
        </authorList>
    </citation>
    <scope>NUCLEOTIDE SEQUENCE [LARGE SCALE GENOMIC DNA]</scope>
    <source>
        <strain evidence="2">cv. Punajuju</strain>
        <tissue evidence="1">Leaves</tissue>
    </source>
</reference>
<comment type="caution">
    <text evidence="1">The sequence shown here is derived from an EMBL/GenBank/DDBJ whole genome shotgun (WGS) entry which is preliminary data.</text>
</comment>
<accession>A0ACB9D1F9</accession>